<feature type="transmembrane region" description="Helical" evidence="1">
    <location>
        <begin position="179"/>
        <end position="197"/>
    </location>
</feature>
<proteinExistence type="predicted"/>
<dbReference type="Proteomes" id="UP001242811">
    <property type="component" value="Unassembled WGS sequence"/>
</dbReference>
<evidence type="ECO:0000313" key="2">
    <source>
        <dbReference type="EMBL" id="MDQ0493100.1"/>
    </source>
</evidence>
<evidence type="ECO:0000256" key="1">
    <source>
        <dbReference type="SAM" id="Phobius"/>
    </source>
</evidence>
<protein>
    <recommendedName>
        <fullName evidence="4">DUF2157 domain-containing protein</fullName>
    </recommendedName>
</protein>
<evidence type="ECO:0008006" key="4">
    <source>
        <dbReference type="Google" id="ProtNLM"/>
    </source>
</evidence>
<feature type="transmembrane region" description="Helical" evidence="1">
    <location>
        <begin position="152"/>
        <end position="172"/>
    </location>
</feature>
<dbReference type="EMBL" id="JAUSWA010000005">
    <property type="protein sequence ID" value="MDQ0493100.1"/>
    <property type="molecule type" value="Genomic_DNA"/>
</dbReference>
<feature type="transmembrane region" description="Helical" evidence="1">
    <location>
        <begin position="97"/>
        <end position="116"/>
    </location>
</feature>
<feature type="transmembrane region" description="Helical" evidence="1">
    <location>
        <begin position="203"/>
        <end position="223"/>
    </location>
</feature>
<name>A0ABU0KUI6_9BACL</name>
<sequence length="288" mass="32580">MAALVEGKSLDQEKKRAILLHEIEHWRQSRLLPEQYCDFLSNLYREEGDPPQSQNRNNTGLLTYLKHGHGVAWLLGFVIISCICLIGFYFTAFPLPMQIFSASVITVICYGFAAIWRSSEKSMSAMVSTLGSAIMLGSGVWIIQLHQGEAKIWFLVLVGLCGLVWCLVGLTLRISLLHYCGLVGLILVYAVLIGGYWPMATLMMLEAFWILHGVLLVGICWWVHRRFPRLSLVYFATGMTLVFMAEADTIVLRHQAAGDMVFYSILKLAIVVGILFWTRKKWITWVTS</sequence>
<keyword evidence="1" id="KW-0472">Membrane</keyword>
<feature type="transmembrane region" description="Helical" evidence="1">
    <location>
        <begin position="232"/>
        <end position="254"/>
    </location>
</feature>
<keyword evidence="1" id="KW-0812">Transmembrane</keyword>
<feature type="transmembrane region" description="Helical" evidence="1">
    <location>
        <begin position="71"/>
        <end position="91"/>
    </location>
</feature>
<comment type="caution">
    <text evidence="2">The sequence shown here is derived from an EMBL/GenBank/DDBJ whole genome shotgun (WGS) entry which is preliminary data.</text>
</comment>
<gene>
    <name evidence="2" type="ORF">QOZ95_001256</name>
</gene>
<feature type="transmembrane region" description="Helical" evidence="1">
    <location>
        <begin position="260"/>
        <end position="278"/>
    </location>
</feature>
<keyword evidence="1" id="KW-1133">Transmembrane helix</keyword>
<evidence type="ECO:0000313" key="3">
    <source>
        <dbReference type="Proteomes" id="UP001242811"/>
    </source>
</evidence>
<feature type="transmembrane region" description="Helical" evidence="1">
    <location>
        <begin position="123"/>
        <end position="146"/>
    </location>
</feature>
<reference evidence="2 3" key="1">
    <citation type="submission" date="2023-07" db="EMBL/GenBank/DDBJ databases">
        <title>Genomic Encyclopedia of Type Strains, Phase IV (KMG-IV): sequencing the most valuable type-strain genomes for metagenomic binning, comparative biology and taxonomic classification.</title>
        <authorList>
            <person name="Goeker M."/>
        </authorList>
    </citation>
    <scope>NUCLEOTIDE SEQUENCE [LARGE SCALE GENOMIC DNA]</scope>
    <source>
        <strain evidence="2 3">DSM 14914</strain>
    </source>
</reference>
<keyword evidence="3" id="KW-1185">Reference proteome</keyword>
<accession>A0ABU0KUI6</accession>
<organism evidence="2 3">
    <name type="scientific">Paenibacillus brasilensis</name>
    <dbReference type="NCBI Taxonomy" id="128574"/>
    <lineage>
        <taxon>Bacteria</taxon>
        <taxon>Bacillati</taxon>
        <taxon>Bacillota</taxon>
        <taxon>Bacilli</taxon>
        <taxon>Bacillales</taxon>
        <taxon>Paenibacillaceae</taxon>
        <taxon>Paenibacillus</taxon>
    </lineage>
</organism>